<keyword evidence="5" id="KW-0808">Transferase</keyword>
<dbReference type="Proteomes" id="UP001597463">
    <property type="component" value="Unassembled WGS sequence"/>
</dbReference>
<evidence type="ECO:0000259" key="4">
    <source>
        <dbReference type="PROSITE" id="PS50887"/>
    </source>
</evidence>
<evidence type="ECO:0000313" key="6">
    <source>
        <dbReference type="Proteomes" id="UP001597463"/>
    </source>
</evidence>
<evidence type="ECO:0000313" key="5">
    <source>
        <dbReference type="EMBL" id="MFD2753539.1"/>
    </source>
</evidence>
<dbReference type="InterPro" id="IPR000160">
    <property type="entry name" value="GGDEF_dom"/>
</dbReference>
<evidence type="ECO:0000256" key="2">
    <source>
        <dbReference type="ARBA" id="ARBA00034247"/>
    </source>
</evidence>
<dbReference type="PANTHER" id="PTHR45138">
    <property type="entry name" value="REGULATORY COMPONENTS OF SENSORY TRANSDUCTION SYSTEM"/>
    <property type="match status" value="1"/>
</dbReference>
<dbReference type="RefSeq" id="WP_245633316.1">
    <property type="nucleotide sequence ID" value="NZ_BCNT01000004.1"/>
</dbReference>
<gene>
    <name evidence="5" type="ORF">ACFSW6_05540</name>
</gene>
<keyword evidence="3" id="KW-0472">Membrane</keyword>
<dbReference type="EMBL" id="JBHUMV010000002">
    <property type="protein sequence ID" value="MFD2753539.1"/>
    <property type="molecule type" value="Genomic_DNA"/>
</dbReference>
<dbReference type="Pfam" id="PF00990">
    <property type="entry name" value="GGDEF"/>
    <property type="match status" value="1"/>
</dbReference>
<dbReference type="InterPro" id="IPR001638">
    <property type="entry name" value="Solute-binding_3/MltF_N"/>
</dbReference>
<keyword evidence="3" id="KW-1133">Transmembrane helix</keyword>
<dbReference type="SMART" id="SM00062">
    <property type="entry name" value="PBPb"/>
    <property type="match status" value="1"/>
</dbReference>
<keyword evidence="5" id="KW-0548">Nucleotidyltransferase</keyword>
<dbReference type="InterPro" id="IPR043128">
    <property type="entry name" value="Rev_trsase/Diguanyl_cyclase"/>
</dbReference>
<comment type="catalytic activity">
    <reaction evidence="2">
        <text>2 GTP = 3',3'-c-di-GMP + 2 diphosphate</text>
        <dbReference type="Rhea" id="RHEA:24898"/>
        <dbReference type="ChEBI" id="CHEBI:33019"/>
        <dbReference type="ChEBI" id="CHEBI:37565"/>
        <dbReference type="ChEBI" id="CHEBI:58805"/>
        <dbReference type="EC" id="2.7.7.65"/>
    </reaction>
</comment>
<dbReference type="SUPFAM" id="SSF55073">
    <property type="entry name" value="Nucleotide cyclase"/>
    <property type="match status" value="1"/>
</dbReference>
<feature type="domain" description="GGDEF" evidence="4">
    <location>
        <begin position="387"/>
        <end position="522"/>
    </location>
</feature>
<evidence type="ECO:0000256" key="3">
    <source>
        <dbReference type="SAM" id="Phobius"/>
    </source>
</evidence>
<organism evidence="5 6">
    <name type="scientific">Comamonas terrae</name>
    <dbReference type="NCBI Taxonomy" id="673548"/>
    <lineage>
        <taxon>Bacteria</taxon>
        <taxon>Pseudomonadati</taxon>
        <taxon>Pseudomonadota</taxon>
        <taxon>Betaproteobacteria</taxon>
        <taxon>Burkholderiales</taxon>
        <taxon>Comamonadaceae</taxon>
        <taxon>Comamonas</taxon>
    </lineage>
</organism>
<dbReference type="NCBIfam" id="TIGR00254">
    <property type="entry name" value="GGDEF"/>
    <property type="match status" value="1"/>
</dbReference>
<feature type="transmembrane region" description="Helical" evidence="3">
    <location>
        <begin position="303"/>
        <end position="323"/>
    </location>
</feature>
<evidence type="ECO:0000256" key="1">
    <source>
        <dbReference type="ARBA" id="ARBA00012528"/>
    </source>
</evidence>
<accession>A0ABW5UJ01</accession>
<dbReference type="SMART" id="SM00267">
    <property type="entry name" value="GGDEF"/>
    <property type="match status" value="1"/>
</dbReference>
<sequence length="524" mass="57734">MDALSSRMVRGLRAVRLGLLWAAGGCMAWGCALACEGPQHVHLLHPVALSAAEQAEFRAMAPLRVLAVDAPPMARYDRERNRYAGIGVDVWCFIAAELGLRYEILPDRDMTVADKIRQVQQGRADVFLPLSQQPDRARLGLFTLPYYASYYAIIARTGRRLQVHGLDDLAPYRVGVVKGVALEPRLQAALPASRLTSFDQANSNGMFQALLDGALDVAVFNKSIFDEKRYAYDYFDLEVIHTLRDDPREYSFYFSPTPEHRRLVEVFNRYLGAIDASESVAQHEKGDRQLIERYVAQRSQRTLLQVASVAAVLMMLVFGLAFLRYRRLARLLAQSNRQILEQQQALREANEQLARLSLCDELTGLANRRAFGQALQREHARRQRTGAPLSMLVIDVDHFKCVNDHYGHATGDDYLRSVAQVLSQAAGRAADLAARHGGEEFACLLPDTPAADALALAERIRMAAAGLALPNALAAAGRLTVSIGVATLEAGPATAQDLLAEADAQLYAAKRAGRDCVRAAVVRA</sequence>
<dbReference type="GO" id="GO:0052621">
    <property type="term" value="F:diguanylate cyclase activity"/>
    <property type="evidence" value="ECO:0007669"/>
    <property type="project" value="UniProtKB-EC"/>
</dbReference>
<keyword evidence="6" id="KW-1185">Reference proteome</keyword>
<dbReference type="CDD" id="cd01949">
    <property type="entry name" value="GGDEF"/>
    <property type="match status" value="1"/>
</dbReference>
<comment type="caution">
    <text evidence="5">The sequence shown here is derived from an EMBL/GenBank/DDBJ whole genome shotgun (WGS) entry which is preliminary data.</text>
</comment>
<name>A0ABW5UJ01_9BURK</name>
<dbReference type="Pfam" id="PF00497">
    <property type="entry name" value="SBP_bac_3"/>
    <property type="match status" value="1"/>
</dbReference>
<dbReference type="InterPro" id="IPR050469">
    <property type="entry name" value="Diguanylate_Cyclase"/>
</dbReference>
<dbReference type="Gene3D" id="3.30.70.270">
    <property type="match status" value="1"/>
</dbReference>
<dbReference type="EC" id="2.7.7.65" evidence="1"/>
<dbReference type="PANTHER" id="PTHR45138:SF9">
    <property type="entry name" value="DIGUANYLATE CYCLASE DGCM-RELATED"/>
    <property type="match status" value="1"/>
</dbReference>
<protein>
    <recommendedName>
        <fullName evidence="1">diguanylate cyclase</fullName>
        <ecNumber evidence="1">2.7.7.65</ecNumber>
    </recommendedName>
</protein>
<dbReference type="SUPFAM" id="SSF53850">
    <property type="entry name" value="Periplasmic binding protein-like II"/>
    <property type="match status" value="1"/>
</dbReference>
<dbReference type="Gene3D" id="3.40.190.10">
    <property type="entry name" value="Periplasmic binding protein-like II"/>
    <property type="match status" value="2"/>
</dbReference>
<reference evidence="6" key="1">
    <citation type="journal article" date="2019" name="Int. J. Syst. Evol. Microbiol.">
        <title>The Global Catalogue of Microorganisms (GCM) 10K type strain sequencing project: providing services to taxonomists for standard genome sequencing and annotation.</title>
        <authorList>
            <consortium name="The Broad Institute Genomics Platform"/>
            <consortium name="The Broad Institute Genome Sequencing Center for Infectious Disease"/>
            <person name="Wu L."/>
            <person name="Ma J."/>
        </authorList>
    </citation>
    <scope>NUCLEOTIDE SEQUENCE [LARGE SCALE GENOMIC DNA]</scope>
    <source>
        <strain evidence="6">TISTR 1906</strain>
    </source>
</reference>
<dbReference type="PROSITE" id="PS50887">
    <property type="entry name" value="GGDEF"/>
    <property type="match status" value="1"/>
</dbReference>
<proteinExistence type="predicted"/>
<keyword evidence="3" id="KW-0812">Transmembrane</keyword>
<dbReference type="InterPro" id="IPR029787">
    <property type="entry name" value="Nucleotide_cyclase"/>
</dbReference>